<keyword evidence="8 11" id="KW-0378">Hydrolase</keyword>
<keyword evidence="9 11" id="KW-0067">ATP-binding</keyword>
<accession>A0ABW5DQE0</accession>
<comment type="subcellular location">
    <subcellularLocation>
        <location evidence="2 11">Cytoplasm</location>
    </subcellularLocation>
</comment>
<evidence type="ECO:0000256" key="1">
    <source>
        <dbReference type="ARBA" id="ARBA00001460"/>
    </source>
</evidence>
<dbReference type="EMBL" id="JBHUIP010000010">
    <property type="protein sequence ID" value="MFD2263347.1"/>
    <property type="molecule type" value="Genomic_DNA"/>
</dbReference>
<keyword evidence="6 11" id="KW-0028">Amino-acid biosynthesis</keyword>
<keyword evidence="10 11" id="KW-0368">Histidine biosynthesis</keyword>
<dbReference type="NCBIfam" id="TIGR03188">
    <property type="entry name" value="histidine_hisI"/>
    <property type="match status" value="1"/>
</dbReference>
<dbReference type="Pfam" id="PF01503">
    <property type="entry name" value="PRA-PH"/>
    <property type="match status" value="1"/>
</dbReference>
<dbReference type="PANTHER" id="PTHR42945">
    <property type="entry name" value="HISTIDINE BIOSYNTHESIS BIFUNCTIONAL PROTEIN"/>
    <property type="match status" value="1"/>
</dbReference>
<proteinExistence type="inferred from homology"/>
<dbReference type="Gene3D" id="1.10.287.1080">
    <property type="entry name" value="MazG-like"/>
    <property type="match status" value="1"/>
</dbReference>
<comment type="caution">
    <text evidence="12">The sequence shown here is derived from an EMBL/GenBank/DDBJ whole genome shotgun (WGS) entry which is preliminary data.</text>
</comment>
<dbReference type="NCBIfam" id="NF001611">
    <property type="entry name" value="PRK00400.1-3"/>
    <property type="match status" value="1"/>
</dbReference>
<dbReference type="Proteomes" id="UP001597295">
    <property type="component" value="Unassembled WGS sequence"/>
</dbReference>
<dbReference type="RefSeq" id="WP_379876346.1">
    <property type="nucleotide sequence ID" value="NZ_JBHUIP010000010.1"/>
</dbReference>
<dbReference type="HAMAP" id="MF_01020">
    <property type="entry name" value="HisE"/>
    <property type="match status" value="1"/>
</dbReference>
<dbReference type="PANTHER" id="PTHR42945:SF9">
    <property type="entry name" value="HISTIDINE BIOSYNTHESIS BIFUNCTIONAL PROTEIN HISIE"/>
    <property type="match status" value="1"/>
</dbReference>
<organism evidence="12 13">
    <name type="scientific">Lacibacterium aquatile</name>
    <dbReference type="NCBI Taxonomy" id="1168082"/>
    <lineage>
        <taxon>Bacteria</taxon>
        <taxon>Pseudomonadati</taxon>
        <taxon>Pseudomonadota</taxon>
        <taxon>Alphaproteobacteria</taxon>
        <taxon>Rhodospirillales</taxon>
        <taxon>Rhodospirillaceae</taxon>
    </lineage>
</organism>
<evidence type="ECO:0000313" key="12">
    <source>
        <dbReference type="EMBL" id="MFD2263347.1"/>
    </source>
</evidence>
<dbReference type="GO" id="GO:0004636">
    <property type="term" value="F:phosphoribosyl-ATP diphosphatase activity"/>
    <property type="evidence" value="ECO:0007669"/>
    <property type="project" value="UniProtKB-EC"/>
</dbReference>
<evidence type="ECO:0000256" key="9">
    <source>
        <dbReference type="ARBA" id="ARBA00022840"/>
    </source>
</evidence>
<evidence type="ECO:0000256" key="3">
    <source>
        <dbReference type="ARBA" id="ARBA00005204"/>
    </source>
</evidence>
<evidence type="ECO:0000313" key="13">
    <source>
        <dbReference type="Proteomes" id="UP001597295"/>
    </source>
</evidence>
<dbReference type="EC" id="3.6.1.31" evidence="11"/>
<comment type="pathway">
    <text evidence="3 11">Amino-acid biosynthesis; L-histidine biosynthesis; L-histidine from 5-phospho-alpha-D-ribose 1-diphosphate: step 2/9.</text>
</comment>
<sequence>MDAAILERLYTVIESRRGADPETSYTAKMFDRGTHKIAQKVGEEAVEALIEAVRGKKKRLVSESADLLYHLLILWADQEVKPSEIWAELAAREGIPGYVHVSKEPD</sequence>
<protein>
    <recommendedName>
        <fullName evidence="11">Phosphoribosyl-ATP pyrophosphatase</fullName>
        <shortName evidence="11">PRA-PH</shortName>
        <ecNumber evidence="11">3.6.1.31</ecNumber>
    </recommendedName>
</protein>
<keyword evidence="13" id="KW-1185">Reference proteome</keyword>
<gene>
    <name evidence="11" type="primary">hisE</name>
    <name evidence="12" type="ORF">ACFSM5_10650</name>
</gene>
<evidence type="ECO:0000256" key="7">
    <source>
        <dbReference type="ARBA" id="ARBA00022741"/>
    </source>
</evidence>
<reference evidence="13" key="1">
    <citation type="journal article" date="2019" name="Int. J. Syst. Evol. Microbiol.">
        <title>The Global Catalogue of Microorganisms (GCM) 10K type strain sequencing project: providing services to taxonomists for standard genome sequencing and annotation.</title>
        <authorList>
            <consortium name="The Broad Institute Genomics Platform"/>
            <consortium name="The Broad Institute Genome Sequencing Center for Infectious Disease"/>
            <person name="Wu L."/>
            <person name="Ma J."/>
        </authorList>
    </citation>
    <scope>NUCLEOTIDE SEQUENCE [LARGE SCALE GENOMIC DNA]</scope>
    <source>
        <strain evidence="13">CGMCC 1.19062</strain>
    </source>
</reference>
<dbReference type="CDD" id="cd11534">
    <property type="entry name" value="NTP-PPase_HisIE_like"/>
    <property type="match status" value="1"/>
</dbReference>
<evidence type="ECO:0000256" key="11">
    <source>
        <dbReference type="HAMAP-Rule" id="MF_01020"/>
    </source>
</evidence>
<dbReference type="NCBIfam" id="NF001613">
    <property type="entry name" value="PRK00400.1-5"/>
    <property type="match status" value="1"/>
</dbReference>
<evidence type="ECO:0000256" key="10">
    <source>
        <dbReference type="ARBA" id="ARBA00023102"/>
    </source>
</evidence>
<keyword evidence="5 11" id="KW-0963">Cytoplasm</keyword>
<keyword evidence="7 11" id="KW-0547">Nucleotide-binding</keyword>
<dbReference type="SUPFAM" id="SSF101386">
    <property type="entry name" value="all-alpha NTP pyrophosphatases"/>
    <property type="match status" value="1"/>
</dbReference>
<comment type="catalytic activity">
    <reaction evidence="1 11">
        <text>1-(5-phospho-beta-D-ribosyl)-ATP + H2O = 1-(5-phospho-beta-D-ribosyl)-5'-AMP + diphosphate + H(+)</text>
        <dbReference type="Rhea" id="RHEA:22828"/>
        <dbReference type="ChEBI" id="CHEBI:15377"/>
        <dbReference type="ChEBI" id="CHEBI:15378"/>
        <dbReference type="ChEBI" id="CHEBI:33019"/>
        <dbReference type="ChEBI" id="CHEBI:59457"/>
        <dbReference type="ChEBI" id="CHEBI:73183"/>
        <dbReference type="EC" id="3.6.1.31"/>
    </reaction>
</comment>
<evidence type="ECO:0000256" key="4">
    <source>
        <dbReference type="ARBA" id="ARBA00009392"/>
    </source>
</evidence>
<dbReference type="InterPro" id="IPR008179">
    <property type="entry name" value="HisE"/>
</dbReference>
<evidence type="ECO:0000256" key="2">
    <source>
        <dbReference type="ARBA" id="ARBA00004496"/>
    </source>
</evidence>
<name>A0ABW5DQE0_9PROT</name>
<evidence type="ECO:0000256" key="5">
    <source>
        <dbReference type="ARBA" id="ARBA00022490"/>
    </source>
</evidence>
<comment type="similarity">
    <text evidence="4 11">Belongs to the PRA-PH family.</text>
</comment>
<evidence type="ECO:0000256" key="6">
    <source>
        <dbReference type="ARBA" id="ARBA00022605"/>
    </source>
</evidence>
<evidence type="ECO:0000256" key="8">
    <source>
        <dbReference type="ARBA" id="ARBA00022801"/>
    </source>
</evidence>
<dbReference type="InterPro" id="IPR021130">
    <property type="entry name" value="PRib-ATP_PPHydrolase-like"/>
</dbReference>